<dbReference type="Proteomes" id="UP000246740">
    <property type="component" value="Unassembled WGS sequence"/>
</dbReference>
<sequence>MGRSCAELPTSLCTCTICMLRQMKHKQKSTLFPRRAKRDWHNMQRDTELCQPQSRELHERSRRKGKGGPAERRGLEEWPARSDRPTRHPSAGGK</sequence>
<proteinExistence type="predicted"/>
<feature type="compositionally biased region" description="Basic and acidic residues" evidence="1">
    <location>
        <begin position="39"/>
        <end position="48"/>
    </location>
</feature>
<name>A0A317XWR8_9BASI</name>
<dbReference type="AlphaFoldDB" id="A0A317XWR8"/>
<evidence type="ECO:0000256" key="1">
    <source>
        <dbReference type="SAM" id="MobiDB-lite"/>
    </source>
</evidence>
<feature type="compositionally biased region" description="Basic residues" evidence="1">
    <location>
        <begin position="26"/>
        <end position="38"/>
    </location>
</feature>
<dbReference type="EMBL" id="KZ819188">
    <property type="protein sequence ID" value="PWZ02715.1"/>
    <property type="molecule type" value="Genomic_DNA"/>
</dbReference>
<protein>
    <submittedName>
        <fullName evidence="2">Uncharacterized protein</fullName>
    </submittedName>
</protein>
<accession>A0A317XWR8</accession>
<gene>
    <name evidence="2" type="ORF">BCV70DRAFT_4966</name>
</gene>
<evidence type="ECO:0000313" key="3">
    <source>
        <dbReference type="Proteomes" id="UP000246740"/>
    </source>
</evidence>
<reference evidence="2 3" key="1">
    <citation type="journal article" date="2018" name="Mol. Biol. Evol.">
        <title>Broad Genomic Sampling Reveals a Smut Pathogenic Ancestry of the Fungal Clade Ustilaginomycotina.</title>
        <authorList>
            <person name="Kijpornyongpan T."/>
            <person name="Mondo S.J."/>
            <person name="Barry K."/>
            <person name="Sandor L."/>
            <person name="Lee J."/>
            <person name="Lipzen A."/>
            <person name="Pangilinan J."/>
            <person name="LaButti K."/>
            <person name="Hainaut M."/>
            <person name="Henrissat B."/>
            <person name="Grigoriev I.V."/>
            <person name="Spatafora J.W."/>
            <person name="Aime M.C."/>
        </authorList>
    </citation>
    <scope>NUCLEOTIDE SEQUENCE [LARGE SCALE GENOMIC DNA]</scope>
    <source>
        <strain evidence="2 3">MCA 3645</strain>
    </source>
</reference>
<organism evidence="2 3">
    <name type="scientific">Testicularia cyperi</name>
    <dbReference type="NCBI Taxonomy" id="1882483"/>
    <lineage>
        <taxon>Eukaryota</taxon>
        <taxon>Fungi</taxon>
        <taxon>Dikarya</taxon>
        <taxon>Basidiomycota</taxon>
        <taxon>Ustilaginomycotina</taxon>
        <taxon>Ustilaginomycetes</taxon>
        <taxon>Ustilaginales</taxon>
        <taxon>Anthracoideaceae</taxon>
        <taxon>Testicularia</taxon>
    </lineage>
</organism>
<feature type="region of interest" description="Disordered" evidence="1">
    <location>
        <begin position="26"/>
        <end position="94"/>
    </location>
</feature>
<keyword evidence="3" id="KW-1185">Reference proteome</keyword>
<evidence type="ECO:0000313" key="2">
    <source>
        <dbReference type="EMBL" id="PWZ02715.1"/>
    </source>
</evidence>
<feature type="compositionally biased region" description="Basic and acidic residues" evidence="1">
    <location>
        <begin position="69"/>
        <end position="86"/>
    </location>
</feature>
<dbReference type="InParanoid" id="A0A317XWR8"/>